<dbReference type="Gene3D" id="3.40.50.620">
    <property type="entry name" value="HUPs"/>
    <property type="match status" value="1"/>
</dbReference>
<dbReference type="PANTHER" id="PTHR11455">
    <property type="entry name" value="CRYPTOCHROME"/>
    <property type="match status" value="1"/>
</dbReference>
<accession>A0AAW2W3X2</accession>
<comment type="caution">
    <text evidence="5">The sequence shown here is derived from an EMBL/GenBank/DDBJ whole genome shotgun (WGS) entry which is preliminary data.</text>
</comment>
<feature type="binding site" evidence="2">
    <location>
        <begin position="359"/>
        <end position="363"/>
    </location>
    <ligand>
        <name>FAD</name>
        <dbReference type="ChEBI" id="CHEBI:57692"/>
    </ligand>
</feature>
<evidence type="ECO:0000256" key="2">
    <source>
        <dbReference type="PIRSR" id="PIRSR602081-1"/>
    </source>
</evidence>
<name>A0AAW2W3X2_SESRA</name>
<dbReference type="SUPFAM" id="SSF48173">
    <property type="entry name" value="Cryptochrome/photolyase FAD-binding domain"/>
    <property type="match status" value="1"/>
</dbReference>
<dbReference type="InterPro" id="IPR006050">
    <property type="entry name" value="DNA_photolyase_N"/>
</dbReference>
<dbReference type="Gene3D" id="1.25.40.80">
    <property type="match status" value="1"/>
</dbReference>
<sequence>MDSKTNNIETPEESQQEQTQNQNPLPLLPTASISLSLSTLLPSHFLPPKQITNPPNKIKIPSQISSLSQFSLSSSLSPAKAFLKSSISANPLQNTLTLNPLRPSNPSGAAALRRAAVVWFRNDLRIHDNECLTAANNESISVLPVYCFDPRDYGKSSSGFDKTGPYRATFLIESVSDLRKNLQARGSDLVVRIGRPESVLLEVVKAVGADAVYMHREVSHDEVKAEEKIEEVMKDEGVEVKSFWGSTLYHLEDLPFQLEEMPTNYGGFKERVKGLDVRKTIEALDRMKGLPKRGDVEPGEIPSLVDLGLNPSAAMGQVSLMLRLSCFAETEKFAVECKAKPNNGFKDGANDSIYGANFSCKISPWLAMGCLSPRSMFDELKKSASSLISSATNKKNGGSGKSDTGLNWLMYELLWRDFFRFITRKYSTAKQQSYAPATACTGAAA</sequence>
<dbReference type="PANTHER" id="PTHR11455:SF2">
    <property type="entry name" value="BLUE-LIGHT PHOTORECEPTOR PHR2"/>
    <property type="match status" value="1"/>
</dbReference>
<keyword evidence="2" id="KW-0285">Flavoprotein</keyword>
<dbReference type="SUPFAM" id="SSF52425">
    <property type="entry name" value="Cryptochrome/photolyase, N-terminal domain"/>
    <property type="match status" value="1"/>
</dbReference>
<dbReference type="GO" id="GO:0000719">
    <property type="term" value="P:photoreactive repair"/>
    <property type="evidence" value="ECO:0007669"/>
    <property type="project" value="TreeGrafter"/>
</dbReference>
<dbReference type="EMBL" id="JACGWJ010000002">
    <property type="protein sequence ID" value="KAL0435899.1"/>
    <property type="molecule type" value="Genomic_DNA"/>
</dbReference>
<dbReference type="GO" id="GO:0003677">
    <property type="term" value="F:DNA binding"/>
    <property type="evidence" value="ECO:0007669"/>
    <property type="project" value="TreeGrafter"/>
</dbReference>
<comment type="cofactor">
    <cofactor evidence="2">
        <name>FAD</name>
        <dbReference type="ChEBI" id="CHEBI:57692"/>
    </cofactor>
    <text evidence="2">Binds 1 FAD per subunit.</text>
</comment>
<reference evidence="5" key="1">
    <citation type="submission" date="2020-06" db="EMBL/GenBank/DDBJ databases">
        <authorList>
            <person name="Li T."/>
            <person name="Hu X."/>
            <person name="Zhang T."/>
            <person name="Song X."/>
            <person name="Zhang H."/>
            <person name="Dai N."/>
            <person name="Sheng W."/>
            <person name="Hou X."/>
            <person name="Wei L."/>
        </authorList>
    </citation>
    <scope>NUCLEOTIDE SEQUENCE</scope>
    <source>
        <strain evidence="5">G02</strain>
        <tissue evidence="5">Leaf</tissue>
    </source>
</reference>
<dbReference type="InterPro" id="IPR036134">
    <property type="entry name" value="Crypto/Photolyase_FAD-like_sf"/>
</dbReference>
<feature type="region of interest" description="Disordered" evidence="3">
    <location>
        <begin position="1"/>
        <end position="28"/>
    </location>
</feature>
<keyword evidence="2" id="KW-0274">FAD</keyword>
<evidence type="ECO:0000256" key="3">
    <source>
        <dbReference type="SAM" id="MobiDB-lite"/>
    </source>
</evidence>
<proteinExistence type="inferred from homology"/>
<feature type="domain" description="Photolyase/cryptochrome alpha/beta" evidence="4">
    <location>
        <begin position="114"/>
        <end position="248"/>
    </location>
</feature>
<protein>
    <submittedName>
        <fullName evidence="5">Blue-light photoreceptor PHR2</fullName>
    </submittedName>
</protein>
<dbReference type="InterPro" id="IPR014729">
    <property type="entry name" value="Rossmann-like_a/b/a_fold"/>
</dbReference>
<feature type="compositionally biased region" description="Low complexity" evidence="3">
    <location>
        <begin position="16"/>
        <end position="28"/>
    </location>
</feature>
<comment type="similarity">
    <text evidence="1">Belongs to the DNA photolyase class-1 family.</text>
</comment>
<dbReference type="PROSITE" id="PS51645">
    <property type="entry name" value="PHR_CRY_ALPHA_BETA"/>
    <property type="match status" value="1"/>
</dbReference>
<evidence type="ECO:0000313" key="5">
    <source>
        <dbReference type="EMBL" id="KAL0435899.1"/>
    </source>
</evidence>
<dbReference type="AlphaFoldDB" id="A0AAW2W3X2"/>
<dbReference type="InterPro" id="IPR002081">
    <property type="entry name" value="Cryptochrome/DNA_photolyase_1"/>
</dbReference>
<organism evidence="5">
    <name type="scientific">Sesamum radiatum</name>
    <name type="common">Black benniseed</name>
    <dbReference type="NCBI Taxonomy" id="300843"/>
    <lineage>
        <taxon>Eukaryota</taxon>
        <taxon>Viridiplantae</taxon>
        <taxon>Streptophyta</taxon>
        <taxon>Embryophyta</taxon>
        <taxon>Tracheophyta</taxon>
        <taxon>Spermatophyta</taxon>
        <taxon>Magnoliopsida</taxon>
        <taxon>eudicotyledons</taxon>
        <taxon>Gunneridae</taxon>
        <taxon>Pentapetalae</taxon>
        <taxon>asterids</taxon>
        <taxon>lamiids</taxon>
        <taxon>Lamiales</taxon>
        <taxon>Pedaliaceae</taxon>
        <taxon>Sesamum</taxon>
    </lineage>
</organism>
<gene>
    <name evidence="5" type="ORF">Sradi_0297800</name>
</gene>
<dbReference type="GO" id="GO:0071949">
    <property type="term" value="F:FAD binding"/>
    <property type="evidence" value="ECO:0007669"/>
    <property type="project" value="TreeGrafter"/>
</dbReference>
<dbReference type="Pfam" id="PF00875">
    <property type="entry name" value="DNA_photolyase"/>
    <property type="match status" value="1"/>
</dbReference>
<dbReference type="GO" id="GO:0003904">
    <property type="term" value="F:deoxyribodipyrimidine photo-lyase activity"/>
    <property type="evidence" value="ECO:0007669"/>
    <property type="project" value="TreeGrafter"/>
</dbReference>
<evidence type="ECO:0000259" key="4">
    <source>
        <dbReference type="PROSITE" id="PS51645"/>
    </source>
</evidence>
<feature type="binding site" evidence="2">
    <location>
        <begin position="412"/>
        <end position="419"/>
    </location>
    <ligand>
        <name>FAD</name>
        <dbReference type="ChEBI" id="CHEBI:57692"/>
    </ligand>
</feature>
<reference evidence="5" key="2">
    <citation type="journal article" date="2024" name="Plant">
        <title>Genomic evolution and insights into agronomic trait innovations of Sesamum species.</title>
        <authorList>
            <person name="Miao H."/>
            <person name="Wang L."/>
            <person name="Qu L."/>
            <person name="Liu H."/>
            <person name="Sun Y."/>
            <person name="Le M."/>
            <person name="Wang Q."/>
            <person name="Wei S."/>
            <person name="Zheng Y."/>
            <person name="Lin W."/>
            <person name="Duan Y."/>
            <person name="Cao H."/>
            <person name="Xiong S."/>
            <person name="Wang X."/>
            <person name="Wei L."/>
            <person name="Li C."/>
            <person name="Ma Q."/>
            <person name="Ju M."/>
            <person name="Zhao R."/>
            <person name="Li G."/>
            <person name="Mu C."/>
            <person name="Tian Q."/>
            <person name="Mei H."/>
            <person name="Zhang T."/>
            <person name="Gao T."/>
            <person name="Zhang H."/>
        </authorList>
    </citation>
    <scope>NUCLEOTIDE SEQUENCE</scope>
    <source>
        <strain evidence="5">G02</strain>
    </source>
</reference>
<dbReference type="InterPro" id="IPR036155">
    <property type="entry name" value="Crypto/Photolyase_N_sf"/>
</dbReference>
<evidence type="ECO:0000256" key="1">
    <source>
        <dbReference type="ARBA" id="ARBA00005862"/>
    </source>
</evidence>